<keyword evidence="4" id="KW-1185">Reference proteome</keyword>
<keyword evidence="1" id="KW-1133">Transmembrane helix</keyword>
<feature type="transmembrane region" description="Helical" evidence="1">
    <location>
        <begin position="209"/>
        <end position="226"/>
    </location>
</feature>
<feature type="transmembrane region" description="Helical" evidence="1">
    <location>
        <begin position="46"/>
        <end position="66"/>
    </location>
</feature>
<dbReference type="GO" id="GO:0004175">
    <property type="term" value="F:endopeptidase activity"/>
    <property type="evidence" value="ECO:0007669"/>
    <property type="project" value="UniProtKB-ARBA"/>
</dbReference>
<gene>
    <name evidence="3" type="ORF">GlitD10_0038</name>
</gene>
<dbReference type="Pfam" id="PF02517">
    <property type="entry name" value="Rce1-like"/>
    <property type="match status" value="1"/>
</dbReference>
<feature type="domain" description="CAAX prenyl protease 2/Lysostaphin resistance protein A-like" evidence="2">
    <location>
        <begin position="126"/>
        <end position="218"/>
    </location>
</feature>
<feature type="transmembrane region" description="Helical" evidence="1">
    <location>
        <begin position="87"/>
        <end position="117"/>
    </location>
</feature>
<feature type="transmembrane region" description="Helical" evidence="1">
    <location>
        <begin position="181"/>
        <end position="200"/>
    </location>
</feature>
<accession>A0A1J0A8U2</accession>
<dbReference type="InterPro" id="IPR003675">
    <property type="entry name" value="Rce1/LyrA-like_dom"/>
</dbReference>
<dbReference type="KEGG" id="glt:GlitD10_0038"/>
<evidence type="ECO:0000259" key="2">
    <source>
        <dbReference type="Pfam" id="PF02517"/>
    </source>
</evidence>
<dbReference type="AlphaFoldDB" id="A0A1J0A8U2"/>
<dbReference type="EMBL" id="CP017675">
    <property type="protein sequence ID" value="APB32339.1"/>
    <property type="molecule type" value="Genomic_DNA"/>
</dbReference>
<reference evidence="3 4" key="1">
    <citation type="submission" date="2016-10" db="EMBL/GenBank/DDBJ databases">
        <title>Description of Gloeomargarita lithophora gen. nov., sp. nov., a thylakoid-bearing basal-branching cyanobacterium with intracellular carbonates, and proposal for Gloeomargaritales ord. nov.</title>
        <authorList>
            <person name="Moreira D."/>
            <person name="Tavera R."/>
            <person name="Benzerara K."/>
            <person name="Skouri-Panet F."/>
            <person name="Couradeau E."/>
            <person name="Gerard E."/>
            <person name="Loussert C."/>
            <person name="Novelo E."/>
            <person name="Zivanovic Y."/>
            <person name="Lopez-Garcia P."/>
        </authorList>
    </citation>
    <scope>NUCLEOTIDE SEQUENCE [LARGE SCALE GENOMIC DNA]</scope>
    <source>
        <strain evidence="3 4">D10</strain>
    </source>
</reference>
<name>A0A1J0A8U2_9CYAN</name>
<evidence type="ECO:0000256" key="1">
    <source>
        <dbReference type="SAM" id="Phobius"/>
    </source>
</evidence>
<dbReference type="Proteomes" id="UP000180235">
    <property type="component" value="Chromosome"/>
</dbReference>
<feature type="transmembrane region" description="Helical" evidence="1">
    <location>
        <begin position="250"/>
        <end position="270"/>
    </location>
</feature>
<organism evidence="3 4">
    <name type="scientific">Gloeomargarita lithophora Alchichica-D10</name>
    <dbReference type="NCBI Taxonomy" id="1188229"/>
    <lineage>
        <taxon>Bacteria</taxon>
        <taxon>Bacillati</taxon>
        <taxon>Cyanobacteriota</taxon>
        <taxon>Cyanophyceae</taxon>
        <taxon>Gloeomargaritales</taxon>
        <taxon>Gloeomargaritaceae</taxon>
        <taxon>Gloeomargarita</taxon>
    </lineage>
</organism>
<feature type="transmembrane region" description="Helical" evidence="1">
    <location>
        <begin position="20"/>
        <end position="40"/>
    </location>
</feature>
<dbReference type="RefSeq" id="WP_071453098.1">
    <property type="nucleotide sequence ID" value="NZ_CP017675.1"/>
</dbReference>
<sequence length="276" mass="30944">MLKARLSRLANLPFPLRLLAFVLILLGFWLPVVLVLWPFLGTGDQVRYLATTILYLQFVGILYLWGWGVRGEERPLASYGLNLQGRWWGEALSGWVLGLMALMLLLSMQAAWGWLFWQNPPGMRIFLEGVAVGLGVALAEELLFRGWLWQELRWDYGRVGAVWGGSFLFAGAHFFHPWEVILTIWPQFPGLVLLGLSLAWGRLACGGRLGWPVGFHGGLVATYYWVRVGGWLTVNPDLPAWLTALESNPLASPLGLTAMLGVAVGTRWWAQRMSPE</sequence>
<feature type="transmembrane region" description="Helical" evidence="1">
    <location>
        <begin position="123"/>
        <end position="144"/>
    </location>
</feature>
<dbReference type="OrthoDB" id="3034706at2"/>
<protein>
    <submittedName>
        <fullName evidence="3">Abortive infection protein</fullName>
    </submittedName>
</protein>
<dbReference type="GO" id="GO:0080120">
    <property type="term" value="P:CAAX-box protein maturation"/>
    <property type="evidence" value="ECO:0007669"/>
    <property type="project" value="UniProtKB-ARBA"/>
</dbReference>
<keyword evidence="1" id="KW-0812">Transmembrane</keyword>
<feature type="transmembrane region" description="Helical" evidence="1">
    <location>
        <begin position="156"/>
        <end position="175"/>
    </location>
</feature>
<evidence type="ECO:0000313" key="4">
    <source>
        <dbReference type="Proteomes" id="UP000180235"/>
    </source>
</evidence>
<dbReference type="PANTHER" id="PTHR43592:SF20">
    <property type="entry name" value="ALPHA_BETA-HYDROLASES SUPERFAMILY PROTEIN"/>
    <property type="match status" value="1"/>
</dbReference>
<evidence type="ECO:0000313" key="3">
    <source>
        <dbReference type="EMBL" id="APB32339.1"/>
    </source>
</evidence>
<dbReference type="PANTHER" id="PTHR43592">
    <property type="entry name" value="CAAX AMINO TERMINAL PROTEASE"/>
    <property type="match status" value="1"/>
</dbReference>
<proteinExistence type="predicted"/>
<dbReference type="STRING" id="1188229.GlitD10_0038"/>
<keyword evidence="1" id="KW-0472">Membrane</keyword>